<dbReference type="CDD" id="cd06225">
    <property type="entry name" value="HAMP"/>
    <property type="match status" value="1"/>
</dbReference>
<dbReference type="PANTHER" id="PTHR43047">
    <property type="entry name" value="TWO-COMPONENT HISTIDINE PROTEIN KINASE"/>
    <property type="match status" value="1"/>
</dbReference>
<comment type="caution">
    <text evidence="11">The sequence shown here is derived from an EMBL/GenBank/DDBJ whole genome shotgun (WGS) entry which is preliminary data.</text>
</comment>
<gene>
    <name evidence="11" type="ORF">AB0759_05395</name>
</gene>
<dbReference type="CDD" id="cd00082">
    <property type="entry name" value="HisKA"/>
    <property type="match status" value="1"/>
</dbReference>
<evidence type="ECO:0000256" key="8">
    <source>
        <dbReference type="SAM" id="Phobius"/>
    </source>
</evidence>
<dbReference type="Pfam" id="PF02518">
    <property type="entry name" value="HATPase_c"/>
    <property type="match status" value="1"/>
</dbReference>
<evidence type="ECO:0000313" key="12">
    <source>
        <dbReference type="Proteomes" id="UP001628874"/>
    </source>
</evidence>
<dbReference type="InterPro" id="IPR005467">
    <property type="entry name" value="His_kinase_dom"/>
</dbReference>
<evidence type="ECO:0000256" key="4">
    <source>
        <dbReference type="ARBA" id="ARBA00022553"/>
    </source>
</evidence>
<keyword evidence="8" id="KW-0472">Membrane</keyword>
<dbReference type="Pfam" id="PF00512">
    <property type="entry name" value="HisKA"/>
    <property type="match status" value="1"/>
</dbReference>
<comment type="subcellular location">
    <subcellularLocation>
        <location evidence="2">Membrane</location>
    </subcellularLocation>
</comment>
<keyword evidence="11" id="KW-0067">ATP-binding</keyword>
<evidence type="ECO:0000313" key="11">
    <source>
        <dbReference type="EMBL" id="MFL9460066.1"/>
    </source>
</evidence>
<dbReference type="SUPFAM" id="SSF55874">
    <property type="entry name" value="ATPase domain of HSP90 chaperone/DNA topoisomerase II/histidine kinase"/>
    <property type="match status" value="1"/>
</dbReference>
<keyword evidence="8" id="KW-0812">Transmembrane</keyword>
<dbReference type="Gene3D" id="1.10.287.130">
    <property type="match status" value="1"/>
</dbReference>
<organism evidence="11 12">
    <name type="scientific">Scytonema tolypothrichoides VB-61278_2</name>
    <dbReference type="NCBI Taxonomy" id="3232314"/>
    <lineage>
        <taxon>Bacteria</taxon>
        <taxon>Bacillati</taxon>
        <taxon>Cyanobacteriota</taxon>
        <taxon>Cyanophyceae</taxon>
        <taxon>Nostocales</taxon>
        <taxon>Scytonemataceae</taxon>
        <taxon>Scytonema</taxon>
    </lineage>
</organism>
<dbReference type="PANTHER" id="PTHR43047:SF72">
    <property type="entry name" value="OSMOSENSING HISTIDINE PROTEIN KINASE SLN1"/>
    <property type="match status" value="1"/>
</dbReference>
<keyword evidence="7" id="KW-0902">Two-component regulatory system</keyword>
<keyword evidence="11" id="KW-0547">Nucleotide-binding</keyword>
<dbReference type="Proteomes" id="UP001628874">
    <property type="component" value="Unassembled WGS sequence"/>
</dbReference>
<dbReference type="InterPro" id="IPR004358">
    <property type="entry name" value="Sig_transdc_His_kin-like_C"/>
</dbReference>
<comment type="catalytic activity">
    <reaction evidence="1">
        <text>ATP + protein L-histidine = ADP + protein N-phospho-L-histidine.</text>
        <dbReference type="EC" id="2.7.13.3"/>
    </reaction>
</comment>
<feature type="transmembrane region" description="Helical" evidence="8">
    <location>
        <begin position="170"/>
        <end position="189"/>
    </location>
</feature>
<evidence type="ECO:0000256" key="5">
    <source>
        <dbReference type="ARBA" id="ARBA00022679"/>
    </source>
</evidence>
<dbReference type="PROSITE" id="PS50109">
    <property type="entry name" value="HIS_KIN"/>
    <property type="match status" value="1"/>
</dbReference>
<evidence type="ECO:0000256" key="7">
    <source>
        <dbReference type="ARBA" id="ARBA00023012"/>
    </source>
</evidence>
<name>A0ABW8WGG4_9CYAN</name>
<sequence length="489" mass="55913">MSSTLKNHLFTPLYASFIVLFLLIVGQQSLLMWTENLTQEAVSWVTNSLVVEREGERLLNAVLDEEKAALEIDINEEITFHRSFSHLYDLVKDNPDQLQQLNHIKYLYERWKSPLAKRVFSLSTIDYPSSKESLFQLLHTEILIFIDREDNLLHQRKYQLQQLYHVNSSVNIILLITLLVGAVLNFLFLHQRVKVPLRELTQIGKVWQKGQMEPLVGYSSSDEIGQLAGVLNEVASETRQRQQHIETRNQQLEDLICALSHDIRTPLLATRNTIQSMLKGAFGSINCTWREIFEEYYQSNEDLLKLVETILDVSRYETARGAYLNHDPLDWKRVFAKVMAQVKATSKREFALTHKIAPSLPTVYGDEVEIRRVLQNLLDNAIRVSNPNKEIVLEVASLGQNRVLISVSDPGPGIAPQEQERLFHRFTQGRGRCGKAGLGLYLCRQIVEAHGGNIGVKSTLGVGSTFWFTLPVSIARDECQERKLTHLQT</sequence>
<proteinExistence type="predicted"/>
<dbReference type="RefSeq" id="WP_237265848.1">
    <property type="nucleotide sequence ID" value="NZ_JBFQGM010000002.1"/>
</dbReference>
<dbReference type="Gene3D" id="6.10.340.10">
    <property type="match status" value="1"/>
</dbReference>
<feature type="domain" description="HAMP" evidence="10">
    <location>
        <begin position="191"/>
        <end position="243"/>
    </location>
</feature>
<dbReference type="SMART" id="SM00388">
    <property type="entry name" value="HisKA"/>
    <property type="match status" value="1"/>
</dbReference>
<dbReference type="InterPro" id="IPR036890">
    <property type="entry name" value="HATPase_C_sf"/>
</dbReference>
<dbReference type="InterPro" id="IPR003594">
    <property type="entry name" value="HATPase_dom"/>
</dbReference>
<keyword evidence="5" id="KW-0808">Transferase</keyword>
<evidence type="ECO:0000256" key="1">
    <source>
        <dbReference type="ARBA" id="ARBA00000085"/>
    </source>
</evidence>
<evidence type="ECO:0000256" key="2">
    <source>
        <dbReference type="ARBA" id="ARBA00004370"/>
    </source>
</evidence>
<dbReference type="InterPro" id="IPR003661">
    <property type="entry name" value="HisK_dim/P_dom"/>
</dbReference>
<evidence type="ECO:0000259" key="9">
    <source>
        <dbReference type="PROSITE" id="PS50109"/>
    </source>
</evidence>
<dbReference type="SUPFAM" id="SSF47384">
    <property type="entry name" value="Homodimeric domain of signal transducing histidine kinase"/>
    <property type="match status" value="1"/>
</dbReference>
<dbReference type="InterPro" id="IPR036097">
    <property type="entry name" value="HisK_dim/P_sf"/>
</dbReference>
<dbReference type="EMBL" id="JBFQGM010000002">
    <property type="protein sequence ID" value="MFL9460066.1"/>
    <property type="molecule type" value="Genomic_DNA"/>
</dbReference>
<dbReference type="Gene3D" id="3.30.565.10">
    <property type="entry name" value="Histidine kinase-like ATPase, C-terminal domain"/>
    <property type="match status" value="1"/>
</dbReference>
<keyword evidence="4" id="KW-0597">Phosphoprotein</keyword>
<dbReference type="EC" id="2.7.13.3" evidence="3"/>
<protein>
    <recommendedName>
        <fullName evidence="3">histidine kinase</fullName>
        <ecNumber evidence="3">2.7.13.3</ecNumber>
    </recommendedName>
</protein>
<reference evidence="11 12" key="1">
    <citation type="submission" date="2024-07" db="EMBL/GenBank/DDBJ databases">
        <authorList>
            <person name="Tripathy S."/>
        </authorList>
    </citation>
    <scope>NUCLEOTIDE SEQUENCE [LARGE SCALE GENOMIC DNA]</scope>
    <source>
        <strain evidence="11 12">VB-61278_2</strain>
    </source>
</reference>
<keyword evidence="8" id="KW-1133">Transmembrane helix</keyword>
<dbReference type="InterPro" id="IPR003660">
    <property type="entry name" value="HAMP_dom"/>
</dbReference>
<dbReference type="GO" id="GO:0005524">
    <property type="term" value="F:ATP binding"/>
    <property type="evidence" value="ECO:0007669"/>
    <property type="project" value="UniProtKB-KW"/>
</dbReference>
<feature type="domain" description="Histidine kinase" evidence="9">
    <location>
        <begin position="258"/>
        <end position="474"/>
    </location>
</feature>
<evidence type="ECO:0000256" key="6">
    <source>
        <dbReference type="ARBA" id="ARBA00022777"/>
    </source>
</evidence>
<keyword evidence="6" id="KW-0418">Kinase</keyword>
<accession>A0ABW8WGG4</accession>
<evidence type="ECO:0000259" key="10">
    <source>
        <dbReference type="PROSITE" id="PS50885"/>
    </source>
</evidence>
<dbReference type="PROSITE" id="PS50885">
    <property type="entry name" value="HAMP"/>
    <property type="match status" value="1"/>
</dbReference>
<dbReference type="PRINTS" id="PR00344">
    <property type="entry name" value="BCTRLSENSOR"/>
</dbReference>
<dbReference type="SMART" id="SM00387">
    <property type="entry name" value="HATPase_c"/>
    <property type="match status" value="1"/>
</dbReference>
<feature type="transmembrane region" description="Helical" evidence="8">
    <location>
        <begin position="12"/>
        <end position="33"/>
    </location>
</feature>
<keyword evidence="12" id="KW-1185">Reference proteome</keyword>
<evidence type="ECO:0000256" key="3">
    <source>
        <dbReference type="ARBA" id="ARBA00012438"/>
    </source>
</evidence>